<dbReference type="InterPro" id="IPR000357">
    <property type="entry name" value="HEAT"/>
</dbReference>
<evidence type="ECO:0000313" key="3">
    <source>
        <dbReference type="EMBL" id="KFA88241.1"/>
    </source>
</evidence>
<accession>A0A084SIF6</accession>
<evidence type="ECO:0000256" key="2">
    <source>
        <dbReference type="SAM" id="SignalP"/>
    </source>
</evidence>
<dbReference type="EMBL" id="JPMI01000299">
    <property type="protein sequence ID" value="KFA88241.1"/>
    <property type="molecule type" value="Genomic_DNA"/>
</dbReference>
<dbReference type="Pfam" id="PF13646">
    <property type="entry name" value="HEAT_2"/>
    <property type="match status" value="1"/>
</dbReference>
<dbReference type="Pfam" id="PF02985">
    <property type="entry name" value="HEAT"/>
    <property type="match status" value="1"/>
</dbReference>
<dbReference type="Proteomes" id="UP000028547">
    <property type="component" value="Unassembled WGS sequence"/>
</dbReference>
<organism evidence="3 4">
    <name type="scientific">Archangium violaceum Cb vi76</name>
    <dbReference type="NCBI Taxonomy" id="1406225"/>
    <lineage>
        <taxon>Bacteria</taxon>
        <taxon>Pseudomonadati</taxon>
        <taxon>Myxococcota</taxon>
        <taxon>Myxococcia</taxon>
        <taxon>Myxococcales</taxon>
        <taxon>Cystobacterineae</taxon>
        <taxon>Archangiaceae</taxon>
        <taxon>Archangium</taxon>
    </lineage>
</organism>
<dbReference type="PANTHER" id="PTHR12697:SF5">
    <property type="entry name" value="DEOXYHYPUSINE HYDROXYLASE"/>
    <property type="match status" value="1"/>
</dbReference>
<sequence>MSSRTVMALVLAASVALGGLARAAPASSQGTPQLTPAERAFFQGMFAGLEDADDEVVAWVLMTLCGSMDALPEYRERLHAFLLTPRLQRALRSPGSSLGRSALITQATLGEAPPDTARFLVDLLAVEGQQPRIRERAKWALVKMGEAAHAQVPRIAALLNHQDVDVSEAAGEVLGAMGGVAREAAPRVVDLLKEPERSEWTDPVLLPTLAARTLRSMGEAAREQVPRIAAMLKDPDPRRRAAAAQALGFMGTTAREQAPLLVDRLLKDPSADVRQSAAQALRNMGEAAREQAPVLVDRLLKDPSADVRQTAALALGFMG</sequence>
<keyword evidence="1" id="KW-0677">Repeat</keyword>
<feature type="chain" id="PRO_5001781279" description="PBS lyase" evidence="2">
    <location>
        <begin position="24"/>
        <end position="319"/>
    </location>
</feature>
<dbReference type="AlphaFoldDB" id="A0A084SIF6"/>
<dbReference type="SUPFAM" id="SSF48371">
    <property type="entry name" value="ARM repeat"/>
    <property type="match status" value="1"/>
</dbReference>
<dbReference type="InterPro" id="IPR011989">
    <property type="entry name" value="ARM-like"/>
</dbReference>
<evidence type="ECO:0000313" key="4">
    <source>
        <dbReference type="Proteomes" id="UP000028547"/>
    </source>
</evidence>
<gene>
    <name evidence="3" type="ORF">Q664_42360</name>
</gene>
<feature type="signal peptide" evidence="2">
    <location>
        <begin position="1"/>
        <end position="23"/>
    </location>
</feature>
<dbReference type="InterPro" id="IPR016024">
    <property type="entry name" value="ARM-type_fold"/>
</dbReference>
<evidence type="ECO:0008006" key="5">
    <source>
        <dbReference type="Google" id="ProtNLM"/>
    </source>
</evidence>
<evidence type="ECO:0000256" key="1">
    <source>
        <dbReference type="ARBA" id="ARBA00022737"/>
    </source>
</evidence>
<feature type="non-terminal residue" evidence="3">
    <location>
        <position position="319"/>
    </location>
</feature>
<dbReference type="Gene3D" id="1.25.10.10">
    <property type="entry name" value="Leucine-rich Repeat Variant"/>
    <property type="match status" value="2"/>
</dbReference>
<reference evidence="3 4" key="1">
    <citation type="submission" date="2014-07" db="EMBL/GenBank/DDBJ databases">
        <title>Draft Genome Sequence of Gephyronic Acid Producer, Cystobacter violaceus Strain Cb vi76.</title>
        <authorList>
            <person name="Stevens D.C."/>
            <person name="Young J."/>
            <person name="Carmichael R."/>
            <person name="Tan J."/>
            <person name="Taylor R.E."/>
        </authorList>
    </citation>
    <scope>NUCLEOTIDE SEQUENCE [LARGE SCALE GENOMIC DNA]</scope>
    <source>
        <strain evidence="3 4">Cb vi76</strain>
    </source>
</reference>
<dbReference type="GO" id="GO:0016491">
    <property type="term" value="F:oxidoreductase activity"/>
    <property type="evidence" value="ECO:0007669"/>
    <property type="project" value="TreeGrafter"/>
</dbReference>
<keyword evidence="2" id="KW-0732">Signal</keyword>
<name>A0A084SIF6_9BACT</name>
<proteinExistence type="predicted"/>
<dbReference type="InterPro" id="IPR004155">
    <property type="entry name" value="PBS_lyase_HEAT"/>
</dbReference>
<dbReference type="SMART" id="SM00567">
    <property type="entry name" value="EZ_HEAT"/>
    <property type="match status" value="5"/>
</dbReference>
<protein>
    <recommendedName>
        <fullName evidence="5">PBS lyase</fullName>
    </recommendedName>
</protein>
<comment type="caution">
    <text evidence="3">The sequence shown here is derived from an EMBL/GenBank/DDBJ whole genome shotgun (WGS) entry which is preliminary data.</text>
</comment>
<dbReference type="PANTHER" id="PTHR12697">
    <property type="entry name" value="PBS LYASE HEAT-LIKE PROTEIN"/>
    <property type="match status" value="1"/>
</dbReference>
<dbReference type="RefSeq" id="WP_200883843.1">
    <property type="nucleotide sequence ID" value="NZ_JPMI01000299.1"/>
</dbReference>